<gene>
    <name evidence="1" type="ORF">ENS06_03740</name>
</gene>
<dbReference type="AlphaFoldDB" id="A0A832A495"/>
<dbReference type="Pfam" id="PF20244">
    <property type="entry name" value="DUF6599"/>
    <property type="match status" value="1"/>
</dbReference>
<evidence type="ECO:0000313" key="1">
    <source>
        <dbReference type="EMBL" id="HFK96424.1"/>
    </source>
</evidence>
<protein>
    <submittedName>
        <fullName evidence="1">Uncharacterized protein</fullName>
    </submittedName>
</protein>
<sequence>MTGRSPVGPSGAERRLSWALLAVLALTAAGVFAVSFRPDPWLTGAFEAGPTAANIAQDRTLESGEPDVAMALAPSLVTTGSAERFDVQTLADKINGKADLYLEAGFRSLVTQRVALAKNPDQWAEILVFSMESPESAFAVFSRQRRSSAVRLADPPFAYRAANAVCAAAGPFYVEGIGSSEDPELMEALAATVAALLKNVPTSQEILRHLDIFPAAASPLDRAVLYKGSAFGYDGFQDAYAVPITEDGSALTVFVAVGKDSQDGRTAAEAFLRFLEENGAVRVSGTDPETGPVVLDFYGFTEVVFSHGRYAAGVHEADRRDIAERWAEVLRERLRAVDRATGAPPSG</sequence>
<proteinExistence type="predicted"/>
<dbReference type="InterPro" id="IPR046534">
    <property type="entry name" value="DUF6599"/>
</dbReference>
<organism evidence="1">
    <name type="scientific">Desulfacinum infernum</name>
    <dbReference type="NCBI Taxonomy" id="35837"/>
    <lineage>
        <taxon>Bacteria</taxon>
        <taxon>Pseudomonadati</taxon>
        <taxon>Thermodesulfobacteriota</taxon>
        <taxon>Syntrophobacteria</taxon>
        <taxon>Syntrophobacterales</taxon>
        <taxon>Syntrophobacteraceae</taxon>
        <taxon>Desulfacinum</taxon>
    </lineage>
</organism>
<comment type="caution">
    <text evidence="1">The sequence shown here is derived from an EMBL/GenBank/DDBJ whole genome shotgun (WGS) entry which is preliminary data.</text>
</comment>
<reference evidence="1" key="1">
    <citation type="journal article" date="2020" name="mSystems">
        <title>Genome- and Community-Level Interaction Insights into Carbon Utilization and Element Cycling Functions of Hydrothermarchaeota in Hydrothermal Sediment.</title>
        <authorList>
            <person name="Zhou Z."/>
            <person name="Liu Y."/>
            <person name="Xu W."/>
            <person name="Pan J."/>
            <person name="Luo Z.H."/>
            <person name="Li M."/>
        </authorList>
    </citation>
    <scope>NUCLEOTIDE SEQUENCE [LARGE SCALE GENOMIC DNA]</scope>
    <source>
        <strain evidence="1">SpSt-456</strain>
    </source>
</reference>
<accession>A0A832A495</accession>
<dbReference type="EMBL" id="DSTK01000012">
    <property type="protein sequence ID" value="HFK96424.1"/>
    <property type="molecule type" value="Genomic_DNA"/>
</dbReference>
<name>A0A832A495_9BACT</name>